<feature type="transmembrane region" description="Helical" evidence="2">
    <location>
        <begin position="44"/>
        <end position="62"/>
    </location>
</feature>
<dbReference type="Proteomes" id="UP001295740">
    <property type="component" value="Unassembled WGS sequence"/>
</dbReference>
<reference evidence="3" key="1">
    <citation type="submission" date="2023-10" db="EMBL/GenBank/DDBJ databases">
        <authorList>
            <person name="Hackl T."/>
        </authorList>
    </citation>
    <scope>NUCLEOTIDE SEQUENCE</scope>
</reference>
<dbReference type="Gene3D" id="3.40.50.1820">
    <property type="entry name" value="alpha/beta hydrolase"/>
    <property type="match status" value="1"/>
</dbReference>
<dbReference type="SUPFAM" id="SSF53474">
    <property type="entry name" value="alpha/beta-Hydrolases"/>
    <property type="match status" value="1"/>
</dbReference>
<dbReference type="AlphaFoldDB" id="A0AAI8V908"/>
<feature type="region of interest" description="Disordered" evidence="1">
    <location>
        <begin position="413"/>
        <end position="442"/>
    </location>
</feature>
<accession>A0AAI8V908</accession>
<dbReference type="PANTHER" id="PTHR12277:SF64">
    <property type="entry name" value="SUPERFAMILY HYDROLASE, PUTATIVE (AFU_ORTHOLOGUE AFUA_3G01760)-RELATED"/>
    <property type="match status" value="1"/>
</dbReference>
<dbReference type="InterPro" id="IPR029058">
    <property type="entry name" value="AB_hydrolase_fold"/>
</dbReference>
<evidence type="ECO:0000313" key="4">
    <source>
        <dbReference type="Proteomes" id="UP001295740"/>
    </source>
</evidence>
<evidence type="ECO:0000256" key="1">
    <source>
        <dbReference type="SAM" id="MobiDB-lite"/>
    </source>
</evidence>
<proteinExistence type="predicted"/>
<name>A0AAI8V908_9PEZI</name>
<keyword evidence="4" id="KW-1185">Reference proteome</keyword>
<organism evidence="3 4">
    <name type="scientific">Anthostomella pinea</name>
    <dbReference type="NCBI Taxonomy" id="933095"/>
    <lineage>
        <taxon>Eukaryota</taxon>
        <taxon>Fungi</taxon>
        <taxon>Dikarya</taxon>
        <taxon>Ascomycota</taxon>
        <taxon>Pezizomycotina</taxon>
        <taxon>Sordariomycetes</taxon>
        <taxon>Xylariomycetidae</taxon>
        <taxon>Xylariales</taxon>
        <taxon>Xylariaceae</taxon>
        <taxon>Anthostomella</taxon>
    </lineage>
</organism>
<dbReference type="EMBL" id="CAUWAG010000003">
    <property type="protein sequence ID" value="CAJ2500570.1"/>
    <property type="molecule type" value="Genomic_DNA"/>
</dbReference>
<dbReference type="PANTHER" id="PTHR12277">
    <property type="entry name" value="ALPHA/BETA HYDROLASE DOMAIN-CONTAINING PROTEIN"/>
    <property type="match status" value="1"/>
</dbReference>
<keyword evidence="2" id="KW-0472">Membrane</keyword>
<feature type="compositionally biased region" description="Pro residues" evidence="1">
    <location>
        <begin position="382"/>
        <end position="394"/>
    </location>
</feature>
<comment type="caution">
    <text evidence="3">The sequence shown here is derived from an EMBL/GenBank/DDBJ whole genome shotgun (WGS) entry which is preliminary data.</text>
</comment>
<evidence type="ECO:0000313" key="3">
    <source>
        <dbReference type="EMBL" id="CAJ2500570.1"/>
    </source>
</evidence>
<evidence type="ECO:0000256" key="2">
    <source>
        <dbReference type="SAM" id="Phobius"/>
    </source>
</evidence>
<dbReference type="GO" id="GO:0016020">
    <property type="term" value="C:membrane"/>
    <property type="evidence" value="ECO:0007669"/>
    <property type="project" value="TreeGrafter"/>
</dbReference>
<dbReference type="GO" id="GO:0008474">
    <property type="term" value="F:palmitoyl-(protein) hydrolase activity"/>
    <property type="evidence" value="ECO:0007669"/>
    <property type="project" value="TreeGrafter"/>
</dbReference>
<feature type="region of interest" description="Disordered" evidence="1">
    <location>
        <begin position="363"/>
        <end position="394"/>
    </location>
</feature>
<feature type="compositionally biased region" description="Basic and acidic residues" evidence="1">
    <location>
        <begin position="371"/>
        <end position="381"/>
    </location>
</feature>
<keyword evidence="2" id="KW-1133">Transmembrane helix</keyword>
<protein>
    <submittedName>
        <fullName evidence="3">Uu.00g034230.m01.CDS01</fullName>
    </submittedName>
</protein>
<keyword evidence="2" id="KW-0812">Transmembrane</keyword>
<sequence length="547" mass="60727">MLSFRGASGMATRRIRQVVIAPSRLSTTPRVNTLTCRRNLHVEGLMLAPVVFGGLFVGLWTWKCFMMVVFQNKIIYMPGLPPNSRLETIKDYADRCGGIQWREEITHAADGTDLALCVAEIDLGKTRDQAKPDASFYVLYFQGNAASIPPRLPDLSSALCMLKRHMSQETRHVRCTMVCLSYRGYWTSRGRPTENGIRLDAAAAVNWISQLYEKSCGVAAHGSRRPAKLILWGQSIGSGVATNLAAENSMPGNVRLDSLILETPFTSIRAMLEVLYPQKWLPYKYLWPFLRSQLDSWKNLGTLVEKQKSDNTSPEIFILQAAKDELVPAELSQGLYDRCIEVGLPTYLGDAMHVAATSQRIFPGSASRSPLESDIKKRDRNPPPTPTPFRPYLPPVLPERLLEIYPLRPVQSQLPLHTPGQRPHDLSKPPFRPPPQHMPQIPQLSRHARDGIIGNARLRHPAQGFGSLGPETGVSTLSETPQLAIPPRTSTCTSAICRSCGSRNCLLGTQTPVSGRYFAPCTPFLDRTVMVADASARSSWTFPRCAN</sequence>
<gene>
    <name evidence="3" type="ORF">KHLLAP_LOCUS1038</name>
</gene>